<organism evidence="3 4">
    <name type="scientific">Friedmanniomyces endolithicus</name>
    <dbReference type="NCBI Taxonomy" id="329885"/>
    <lineage>
        <taxon>Eukaryota</taxon>
        <taxon>Fungi</taxon>
        <taxon>Dikarya</taxon>
        <taxon>Ascomycota</taxon>
        <taxon>Pezizomycotina</taxon>
        <taxon>Dothideomycetes</taxon>
        <taxon>Dothideomycetidae</taxon>
        <taxon>Mycosphaerellales</taxon>
        <taxon>Teratosphaeriaceae</taxon>
        <taxon>Friedmanniomyces</taxon>
    </lineage>
</organism>
<evidence type="ECO:0000256" key="1">
    <source>
        <dbReference type="SAM" id="MobiDB-lite"/>
    </source>
</evidence>
<feature type="compositionally biased region" description="Polar residues" evidence="1">
    <location>
        <begin position="167"/>
        <end position="177"/>
    </location>
</feature>
<evidence type="ECO:0000313" key="3">
    <source>
        <dbReference type="EMBL" id="KAK1010957.1"/>
    </source>
</evidence>
<proteinExistence type="predicted"/>
<feature type="compositionally biased region" description="Polar residues" evidence="1">
    <location>
        <begin position="329"/>
        <end position="344"/>
    </location>
</feature>
<sequence>MPGQRSSSRTPSIASINTTDSQSAALLGATKAFASNKHATPQQRVTSTTHSGTDGALAAATRVGTTPSPKHGAAFVSMDGGYDGTDGISTIDYGPRLAPSNRHELGTSPSHQAAQLAVIRSPDTAAPRLRSRPRADTAHKPHVAPKPRRLSGHVSKTNDCNPDRPTDFTSIRPTTSLVKLFEKKTSTSTSPHAGNPPAPATSRPVHDPPMRDGKSARDGAITSVFHMEMGGFGEDNDVPRRAATIAAGNRERMARPGDDDEHSSSDDYVSASEDTAPFSSPLTIKKRESRAPSVASDMVTTRDRRPRPSPSPLRHSSTQPLQIYKAPSRNLTSPADMSISSQSERSIPAQYNMLHPRRMTPLNTGNDLANAIVASSLASARAPSPHKVDPPPVPLRNPKHHKLGFSRTPSPSKHVGMRQTLRKEESEETDTENEHHPYGKHKKKRIVHKHPNKHHEGDRKRWREAVTERERKRYEGVWAANKGIHCSFTAEEEQRLQRMWLIDQRLKGRKLPVSVSGSVAQSVKGIQGIKIRKQ</sequence>
<reference evidence="3" key="2">
    <citation type="submission" date="2023-06" db="EMBL/GenBank/DDBJ databases">
        <title>Black Yeasts Isolated from many extreme environments.</title>
        <authorList>
            <person name="Coleine C."/>
            <person name="Stajich J.E."/>
            <person name="Selbmann L."/>
        </authorList>
    </citation>
    <scope>NUCLEOTIDE SEQUENCE</scope>
    <source>
        <strain evidence="3">CCFEE 5200</strain>
    </source>
</reference>
<comment type="caution">
    <text evidence="3">The sequence shown here is derived from an EMBL/GenBank/DDBJ whole genome shotgun (WGS) entry which is preliminary data.</text>
</comment>
<feature type="region of interest" description="Disordered" evidence="1">
    <location>
        <begin position="34"/>
        <end position="72"/>
    </location>
</feature>
<feature type="region of interest" description="Disordered" evidence="1">
    <location>
        <begin position="118"/>
        <end position="216"/>
    </location>
</feature>
<dbReference type="EMBL" id="JAUJLE010000010">
    <property type="protein sequence ID" value="KAK1010957.1"/>
    <property type="molecule type" value="Genomic_DNA"/>
</dbReference>
<feature type="region of interest" description="Disordered" evidence="1">
    <location>
        <begin position="247"/>
        <end position="344"/>
    </location>
</feature>
<evidence type="ECO:0000313" key="4">
    <source>
        <dbReference type="Proteomes" id="UP001175353"/>
    </source>
</evidence>
<feature type="compositionally biased region" description="Basic and acidic residues" evidence="1">
    <location>
        <begin position="249"/>
        <end position="265"/>
    </location>
</feature>
<dbReference type="EMBL" id="JASUXU010000037">
    <property type="protein sequence ID" value="KAK0318234.1"/>
    <property type="molecule type" value="Genomic_DNA"/>
</dbReference>
<evidence type="ECO:0000313" key="2">
    <source>
        <dbReference type="EMBL" id="KAK0318234.1"/>
    </source>
</evidence>
<feature type="compositionally biased region" description="Basic residues" evidence="1">
    <location>
        <begin position="438"/>
        <end position="453"/>
    </location>
</feature>
<dbReference type="Proteomes" id="UP001175353">
    <property type="component" value="Unassembled WGS sequence"/>
</dbReference>
<keyword evidence="4" id="KW-1185">Reference proteome</keyword>
<dbReference type="AlphaFoldDB" id="A0AAN6L244"/>
<name>A0AAN6L244_9PEZI</name>
<accession>A0AAN6L244</accession>
<gene>
    <name evidence="3" type="primary">IRS4_1</name>
    <name evidence="2" type="ORF">LTR82_010622</name>
    <name evidence="3" type="ORF">LTR91_002241</name>
</gene>
<protein>
    <submittedName>
        <fullName evidence="3">Increased rDNA silencing protein</fullName>
    </submittedName>
</protein>
<reference evidence="2" key="1">
    <citation type="submission" date="2021-12" db="EMBL/GenBank/DDBJ databases">
        <title>Black yeast isolated from Biological Soil Crust.</title>
        <authorList>
            <person name="Kurbessoian T."/>
        </authorList>
    </citation>
    <scope>NUCLEOTIDE SEQUENCE</scope>
    <source>
        <strain evidence="2">CCFEE 5208</strain>
    </source>
</reference>
<feature type="region of interest" description="Disordered" evidence="1">
    <location>
        <begin position="401"/>
        <end position="464"/>
    </location>
</feature>
<feature type="compositionally biased region" description="Basic residues" evidence="1">
    <location>
        <begin position="140"/>
        <end position="151"/>
    </location>
</feature>
<dbReference type="Proteomes" id="UP001168146">
    <property type="component" value="Unassembled WGS sequence"/>
</dbReference>
<feature type="compositionally biased region" description="Basic and acidic residues" evidence="1">
    <location>
        <begin position="204"/>
        <end position="216"/>
    </location>
</feature>
<feature type="compositionally biased region" description="Basic and acidic residues" evidence="1">
    <location>
        <begin position="454"/>
        <end position="464"/>
    </location>
</feature>
<feature type="compositionally biased region" description="Polar residues" evidence="1">
    <location>
        <begin position="37"/>
        <end position="52"/>
    </location>
</feature>